<dbReference type="SUPFAM" id="SSF55729">
    <property type="entry name" value="Acyl-CoA N-acyltransferases (Nat)"/>
    <property type="match status" value="1"/>
</dbReference>
<sequence>MQQQIIFREYQSKDRKALENIIRITWGYDKFCTPKTAAKLAKAYLGNCLANQTFTQVAVENGKPIGIIMGKKLKGFPLSRRFYFQKIRSTISIILSREARSVSGIFQTVEKIDQEFLRDSNLNYDAEVAFFAIHPESRGKGVGKQLFQRLMDYFKQEQLRKFYLFTDTSCNYPFYEHMGMTRRKSKNGSFQIKEYHHDMTFFLYDGQNSIK</sequence>
<reference evidence="2 3" key="1">
    <citation type="submission" date="2020-08" db="EMBL/GenBank/DDBJ databases">
        <title>Genome public.</title>
        <authorList>
            <person name="Liu C."/>
            <person name="Sun Q."/>
        </authorList>
    </citation>
    <scope>NUCLEOTIDE SEQUENCE [LARGE SCALE GENOMIC DNA]</scope>
    <source>
        <strain evidence="2 3">NSJ-27</strain>
    </source>
</reference>
<dbReference type="InterPro" id="IPR000182">
    <property type="entry name" value="GNAT_dom"/>
</dbReference>
<dbReference type="CDD" id="cd04301">
    <property type="entry name" value="NAT_SF"/>
    <property type="match status" value="1"/>
</dbReference>
<dbReference type="Pfam" id="PF00583">
    <property type="entry name" value="Acetyltransf_1"/>
    <property type="match status" value="1"/>
</dbReference>
<accession>A0ABR7IQ42</accession>
<evidence type="ECO:0000259" key="1">
    <source>
        <dbReference type="PROSITE" id="PS51186"/>
    </source>
</evidence>
<dbReference type="InterPro" id="IPR016181">
    <property type="entry name" value="Acyl_CoA_acyltransferase"/>
</dbReference>
<gene>
    <name evidence="2" type="ORF">H8Z77_03905</name>
</gene>
<dbReference type="EMBL" id="JACOQK010000001">
    <property type="protein sequence ID" value="MBC5787169.1"/>
    <property type="molecule type" value="Genomic_DNA"/>
</dbReference>
<dbReference type="PROSITE" id="PS51186">
    <property type="entry name" value="GNAT"/>
    <property type="match status" value="1"/>
</dbReference>
<evidence type="ECO:0000313" key="2">
    <source>
        <dbReference type="EMBL" id="MBC5787169.1"/>
    </source>
</evidence>
<proteinExistence type="predicted"/>
<evidence type="ECO:0000313" key="3">
    <source>
        <dbReference type="Proteomes" id="UP000649151"/>
    </source>
</evidence>
<dbReference type="Gene3D" id="3.40.630.30">
    <property type="match status" value="1"/>
</dbReference>
<comment type="caution">
    <text evidence="2">The sequence shown here is derived from an EMBL/GenBank/DDBJ whole genome shotgun (WGS) entry which is preliminary data.</text>
</comment>
<protein>
    <submittedName>
        <fullName evidence="2">GNAT family N-acetyltransferase</fullName>
    </submittedName>
</protein>
<organism evidence="2 3">
    <name type="scientific">Clostridium facile</name>
    <dbReference type="NCBI Taxonomy" id="2763035"/>
    <lineage>
        <taxon>Bacteria</taxon>
        <taxon>Bacillati</taxon>
        <taxon>Bacillota</taxon>
        <taxon>Clostridia</taxon>
        <taxon>Eubacteriales</taxon>
        <taxon>Clostridiaceae</taxon>
        <taxon>Clostridium</taxon>
    </lineage>
</organism>
<dbReference type="PANTHER" id="PTHR43072">
    <property type="entry name" value="N-ACETYLTRANSFERASE"/>
    <property type="match status" value="1"/>
</dbReference>
<keyword evidence="3" id="KW-1185">Reference proteome</keyword>
<dbReference type="Proteomes" id="UP000649151">
    <property type="component" value="Unassembled WGS sequence"/>
</dbReference>
<feature type="domain" description="N-acetyltransferase" evidence="1">
    <location>
        <begin position="5"/>
        <end position="204"/>
    </location>
</feature>
<dbReference type="RefSeq" id="WP_186996239.1">
    <property type="nucleotide sequence ID" value="NZ_JACOQK010000001.1"/>
</dbReference>
<name>A0ABR7IQ42_9CLOT</name>